<sequence length="89" mass="9498">MRPETFQTRINGATPEPPPADTPTLRYPGRPVFGDVIDALDDAAASLRVVVGDTGESLLKRTASLVRDRPVATLATVAAAAFLLGRLRR</sequence>
<dbReference type="Proteomes" id="UP000249046">
    <property type="component" value="Unassembled WGS sequence"/>
</dbReference>
<organism evidence="2 3">
    <name type="scientific">Rhodanobacter denitrificans</name>
    <dbReference type="NCBI Taxonomy" id="666685"/>
    <lineage>
        <taxon>Bacteria</taxon>
        <taxon>Pseudomonadati</taxon>
        <taxon>Pseudomonadota</taxon>
        <taxon>Gammaproteobacteria</taxon>
        <taxon>Lysobacterales</taxon>
        <taxon>Rhodanobacteraceae</taxon>
        <taxon>Rhodanobacter</taxon>
    </lineage>
</organism>
<proteinExistence type="predicted"/>
<evidence type="ECO:0008006" key="4">
    <source>
        <dbReference type="Google" id="ProtNLM"/>
    </source>
</evidence>
<comment type="caution">
    <text evidence="2">The sequence shown here is derived from an EMBL/GenBank/DDBJ whole genome shotgun (WGS) entry which is preliminary data.</text>
</comment>
<feature type="region of interest" description="Disordered" evidence="1">
    <location>
        <begin position="1"/>
        <end position="25"/>
    </location>
</feature>
<dbReference type="AlphaFoldDB" id="A0A2W5K6K9"/>
<evidence type="ECO:0000313" key="2">
    <source>
        <dbReference type="EMBL" id="PZQ12806.1"/>
    </source>
</evidence>
<reference evidence="2 3" key="1">
    <citation type="submission" date="2017-08" db="EMBL/GenBank/DDBJ databases">
        <title>Infants hospitalized years apart are colonized by the same room-sourced microbial strains.</title>
        <authorList>
            <person name="Brooks B."/>
            <person name="Olm M.R."/>
            <person name="Firek B.A."/>
            <person name="Baker R."/>
            <person name="Thomas B.C."/>
            <person name="Morowitz M.J."/>
            <person name="Banfield J.F."/>
        </authorList>
    </citation>
    <scope>NUCLEOTIDE SEQUENCE [LARGE SCALE GENOMIC DNA]</scope>
    <source>
        <strain evidence="2">S2_005_003_R2_42</strain>
    </source>
</reference>
<feature type="compositionally biased region" description="Polar residues" evidence="1">
    <location>
        <begin position="1"/>
        <end position="11"/>
    </location>
</feature>
<dbReference type="EMBL" id="QFPO01000011">
    <property type="protein sequence ID" value="PZQ12806.1"/>
    <property type="molecule type" value="Genomic_DNA"/>
</dbReference>
<evidence type="ECO:0000313" key="3">
    <source>
        <dbReference type="Proteomes" id="UP000249046"/>
    </source>
</evidence>
<name>A0A2W5K6K9_9GAMM</name>
<accession>A0A2W5K6K9</accession>
<evidence type="ECO:0000256" key="1">
    <source>
        <dbReference type="SAM" id="MobiDB-lite"/>
    </source>
</evidence>
<protein>
    <recommendedName>
        <fullName evidence="4">DUF3618 domain-containing protein</fullName>
    </recommendedName>
</protein>
<gene>
    <name evidence="2" type="ORF">DI564_12180</name>
</gene>